<comment type="caution">
    <text evidence="1">The sequence shown here is derived from an EMBL/GenBank/DDBJ whole genome shotgun (WGS) entry which is preliminary data.</text>
</comment>
<protein>
    <recommendedName>
        <fullName evidence="3">Lipoprotein</fullName>
    </recommendedName>
</protein>
<dbReference type="AlphaFoldDB" id="A0A7Y2RIR2"/>
<evidence type="ECO:0008006" key="3">
    <source>
        <dbReference type="Google" id="ProtNLM"/>
    </source>
</evidence>
<organism evidence="1 2">
    <name type="scientific">Acinetobacter terrae</name>
    <dbReference type="NCBI Taxonomy" id="2731247"/>
    <lineage>
        <taxon>Bacteria</taxon>
        <taxon>Pseudomonadati</taxon>
        <taxon>Pseudomonadota</taxon>
        <taxon>Gammaproteobacteria</taxon>
        <taxon>Moraxellales</taxon>
        <taxon>Moraxellaceae</taxon>
        <taxon>Acinetobacter</taxon>
        <taxon>Acinetobacter Taxon 24</taxon>
    </lineage>
</organism>
<dbReference type="EMBL" id="JABERL010000078">
    <property type="protein sequence ID" value="NNH79364.1"/>
    <property type="molecule type" value="Genomic_DNA"/>
</dbReference>
<gene>
    <name evidence="1" type="ORF">HLH17_17320</name>
</gene>
<proteinExistence type="predicted"/>
<accession>A0A7Y2RIR2</accession>
<dbReference type="RefSeq" id="WP_171541338.1">
    <property type="nucleotide sequence ID" value="NZ_JABERL010000078.1"/>
</dbReference>
<dbReference type="Proteomes" id="UP000569202">
    <property type="component" value="Unassembled WGS sequence"/>
</dbReference>
<evidence type="ECO:0000313" key="2">
    <source>
        <dbReference type="Proteomes" id="UP000569202"/>
    </source>
</evidence>
<reference evidence="1 2" key="1">
    <citation type="submission" date="2020-04" db="EMBL/GenBank/DDBJ databases">
        <title>Acinetobacter Taxon 24.</title>
        <authorList>
            <person name="Nemec A."/>
            <person name="Radolfova-Krizova L."/>
            <person name="Higgins P.G."/>
            <person name="Spanelova P."/>
        </authorList>
    </citation>
    <scope>NUCLEOTIDE SEQUENCE [LARGE SCALE GENOMIC DNA]</scope>
    <source>
        <strain evidence="1 2">ANC 5380</strain>
    </source>
</reference>
<name>A0A7Y2RIR2_9GAMM</name>
<sequence>MNKVFGASLLALLLVGCGKQIPNDGELVSSINDYQLQNSELKAKELRDMECQFEYYAFPDEKKMPSYSCKGKLELSNGEVFPVTLLGQRRMNGELVIDSMF</sequence>
<evidence type="ECO:0000313" key="1">
    <source>
        <dbReference type="EMBL" id="NNH79364.1"/>
    </source>
</evidence>
<dbReference type="PROSITE" id="PS51257">
    <property type="entry name" value="PROKAR_LIPOPROTEIN"/>
    <property type="match status" value="1"/>
</dbReference>